<dbReference type="Pfam" id="PF01171">
    <property type="entry name" value="ATP_bind_3"/>
    <property type="match status" value="1"/>
</dbReference>
<evidence type="ECO:0000313" key="12">
    <source>
        <dbReference type="Proteomes" id="UP000031624"/>
    </source>
</evidence>
<keyword evidence="4 8" id="KW-0819">tRNA processing</keyword>
<evidence type="ECO:0000256" key="3">
    <source>
        <dbReference type="ARBA" id="ARBA00022598"/>
    </source>
</evidence>
<keyword evidence="2 8" id="KW-0963">Cytoplasm</keyword>
<feature type="binding site" evidence="8">
    <location>
        <begin position="25"/>
        <end position="30"/>
    </location>
    <ligand>
        <name>ATP</name>
        <dbReference type="ChEBI" id="CHEBI:30616"/>
    </ligand>
</feature>
<comment type="similarity">
    <text evidence="8">Belongs to the tRNA(Ile)-lysidine synthase family.</text>
</comment>
<evidence type="ECO:0000256" key="5">
    <source>
        <dbReference type="ARBA" id="ARBA00022741"/>
    </source>
</evidence>
<dbReference type="EC" id="6.3.4.19" evidence="8"/>
<dbReference type="InterPro" id="IPR012094">
    <property type="entry name" value="tRNA_Ile_lys_synt"/>
</dbReference>
<dbReference type="CDD" id="cd01992">
    <property type="entry name" value="TilS_N"/>
    <property type="match status" value="1"/>
</dbReference>
<name>A0AAU8RRP3_9GAMM</name>
<keyword evidence="5 8" id="KW-0547">Nucleotide-binding</keyword>
<accession>A0AAU8RRP3</accession>
<dbReference type="InterPro" id="IPR012796">
    <property type="entry name" value="Lysidine-tRNA-synth_C"/>
</dbReference>
<dbReference type="NCBIfam" id="TIGR02433">
    <property type="entry name" value="lysidine_TilS_C"/>
    <property type="match status" value="1"/>
</dbReference>
<dbReference type="SUPFAM" id="SSF82829">
    <property type="entry name" value="MesJ substrate recognition domain-like"/>
    <property type="match status" value="1"/>
</dbReference>
<comment type="domain">
    <text evidence="8">The N-terminal region contains the highly conserved SGGXDS motif, predicted to be a P-loop motif involved in ATP binding.</text>
</comment>
<dbReference type="SUPFAM" id="SSF56037">
    <property type="entry name" value="PheT/TilS domain"/>
    <property type="match status" value="1"/>
</dbReference>
<dbReference type="InterPro" id="IPR014729">
    <property type="entry name" value="Rossmann-like_a/b/a_fold"/>
</dbReference>
<comment type="catalytic activity">
    <reaction evidence="7 8">
        <text>cytidine(34) in tRNA(Ile2) + L-lysine + ATP = lysidine(34) in tRNA(Ile2) + AMP + diphosphate + H(+)</text>
        <dbReference type="Rhea" id="RHEA:43744"/>
        <dbReference type="Rhea" id="RHEA-COMP:10625"/>
        <dbReference type="Rhea" id="RHEA-COMP:10670"/>
        <dbReference type="ChEBI" id="CHEBI:15378"/>
        <dbReference type="ChEBI" id="CHEBI:30616"/>
        <dbReference type="ChEBI" id="CHEBI:32551"/>
        <dbReference type="ChEBI" id="CHEBI:33019"/>
        <dbReference type="ChEBI" id="CHEBI:82748"/>
        <dbReference type="ChEBI" id="CHEBI:83665"/>
        <dbReference type="ChEBI" id="CHEBI:456215"/>
        <dbReference type="EC" id="6.3.4.19"/>
    </reaction>
</comment>
<evidence type="ECO:0000313" key="11">
    <source>
        <dbReference type="EMBL" id="AJF24110.1"/>
    </source>
</evidence>
<evidence type="ECO:0000256" key="6">
    <source>
        <dbReference type="ARBA" id="ARBA00022840"/>
    </source>
</evidence>
<dbReference type="GO" id="GO:0032267">
    <property type="term" value="F:tRNA(Ile)-lysidine synthase activity"/>
    <property type="evidence" value="ECO:0007669"/>
    <property type="project" value="UniProtKB-EC"/>
</dbReference>
<dbReference type="HAMAP" id="MF_01161">
    <property type="entry name" value="tRNA_Ile_lys_synt"/>
    <property type="match status" value="1"/>
</dbReference>
<dbReference type="SUPFAM" id="SSF52402">
    <property type="entry name" value="Adenine nucleotide alpha hydrolases-like"/>
    <property type="match status" value="1"/>
</dbReference>
<dbReference type="AlphaFoldDB" id="A0AAU8RRP3"/>
<reference evidence="11 12" key="1">
    <citation type="submission" date="2014-04" db="EMBL/GenBank/DDBJ databases">
        <title>Genome reduction and metabolic complementation of the dual endosymbionts in the whitefly Bemisia tabaci.</title>
        <authorList>
            <person name="Rao Q."/>
            <person name="Rollat-Farnier P.-A."/>
            <person name="Zhang Z.-X."/>
            <person name="Santos-Garcia D."/>
            <person name="Silva F.J."/>
            <person name="Moya A."/>
            <person name="Zhu D.-T."/>
            <person name="Klein C.C."/>
            <person name="Vavre F."/>
            <person name="Sagot M.-F."/>
            <person name="Liu S.-S."/>
            <person name="Mouton L."/>
            <person name="Wang X.-W."/>
        </authorList>
    </citation>
    <scope>NUCLEOTIDE SEQUENCE [LARGE SCALE GENOMIC DNA]</scope>
    <source>
        <strain evidence="11 12">BT-Q</strain>
    </source>
</reference>
<protein>
    <recommendedName>
        <fullName evidence="8">tRNA(Ile)-lysidine synthase</fullName>
        <ecNumber evidence="8">6.3.4.19</ecNumber>
    </recommendedName>
    <alternativeName>
        <fullName evidence="8">tRNA(Ile)-2-lysyl-cytidine synthase</fullName>
    </alternativeName>
    <alternativeName>
        <fullName evidence="8">tRNA(Ile)-lysidine synthetase</fullName>
    </alternativeName>
</protein>
<dbReference type="GO" id="GO:0006400">
    <property type="term" value="P:tRNA modification"/>
    <property type="evidence" value="ECO:0007669"/>
    <property type="project" value="UniProtKB-UniRule"/>
</dbReference>
<dbReference type="PANTHER" id="PTHR43033:SF1">
    <property type="entry name" value="TRNA(ILE)-LYSIDINE SYNTHASE-RELATED"/>
    <property type="match status" value="1"/>
</dbReference>
<dbReference type="PANTHER" id="PTHR43033">
    <property type="entry name" value="TRNA(ILE)-LYSIDINE SYNTHASE-RELATED"/>
    <property type="match status" value="1"/>
</dbReference>
<evidence type="ECO:0000256" key="1">
    <source>
        <dbReference type="ARBA" id="ARBA00004496"/>
    </source>
</evidence>
<evidence type="ECO:0000259" key="9">
    <source>
        <dbReference type="Pfam" id="PF01171"/>
    </source>
</evidence>
<evidence type="ECO:0000256" key="2">
    <source>
        <dbReference type="ARBA" id="ARBA00022490"/>
    </source>
</evidence>
<comment type="subcellular location">
    <subcellularLocation>
        <location evidence="1 8">Cytoplasm</location>
    </subcellularLocation>
</comment>
<evidence type="ECO:0000256" key="4">
    <source>
        <dbReference type="ARBA" id="ARBA00022694"/>
    </source>
</evidence>
<dbReference type="RefSeq" id="WP_014895080.1">
    <property type="nucleotide sequence ID" value="NZ_CP007563.1"/>
</dbReference>
<comment type="function">
    <text evidence="8">Ligates lysine onto the cytidine present at position 34 of the AUA codon-specific tRNA(Ile) that contains the anticodon CAU, in an ATP-dependent manner. Cytidine is converted to lysidine, thus changing the amino acid specificity of the tRNA from methionine to isoleucine.</text>
</comment>
<feature type="domain" description="tRNA(Ile)-lysidine/2-thiocytidine synthase N-terminal" evidence="9">
    <location>
        <begin position="20"/>
        <end position="199"/>
    </location>
</feature>
<dbReference type="InterPro" id="IPR012795">
    <property type="entry name" value="tRNA_Ile_lys_synt_N"/>
</dbReference>
<evidence type="ECO:0000256" key="7">
    <source>
        <dbReference type="ARBA" id="ARBA00048539"/>
    </source>
</evidence>
<dbReference type="NCBIfam" id="TIGR02432">
    <property type="entry name" value="lysidine_TilS_N"/>
    <property type="match status" value="1"/>
</dbReference>
<dbReference type="Gene3D" id="3.40.50.620">
    <property type="entry name" value="HUPs"/>
    <property type="match status" value="1"/>
</dbReference>
<evidence type="ECO:0000256" key="8">
    <source>
        <dbReference type="HAMAP-Rule" id="MF_01161"/>
    </source>
</evidence>
<dbReference type="GO" id="GO:0005737">
    <property type="term" value="C:cytoplasm"/>
    <property type="evidence" value="ECO:0007669"/>
    <property type="project" value="UniProtKB-SubCell"/>
</dbReference>
<dbReference type="KEGG" id="paly:O3E_01015"/>
<evidence type="ECO:0000259" key="10">
    <source>
        <dbReference type="Pfam" id="PF11734"/>
    </source>
</evidence>
<proteinExistence type="inferred from homology"/>
<keyword evidence="6 8" id="KW-0067">ATP-binding</keyword>
<gene>
    <name evidence="8" type="primary">tilS</name>
    <name evidence="11" type="ORF">O3E_01015</name>
</gene>
<dbReference type="Pfam" id="PF11734">
    <property type="entry name" value="TilS_C"/>
    <property type="match status" value="1"/>
</dbReference>
<dbReference type="GeneID" id="66280037"/>
<feature type="domain" description="Lysidine-tRNA(Ile) synthetase C-terminal" evidence="10">
    <location>
        <begin position="360"/>
        <end position="395"/>
    </location>
</feature>
<dbReference type="GO" id="GO:0005524">
    <property type="term" value="F:ATP binding"/>
    <property type="evidence" value="ECO:0007669"/>
    <property type="project" value="UniProtKB-UniRule"/>
</dbReference>
<sequence length="416" mass="49380">MKLSKRYLYSIVKSLNRKKIWIALSGGRDSLCLLDLTYKSLKQRKHNKLIQKLYAIHLNHYLNKYSDNCEKFCIKSCKNLKIPLIIKRQKKYILNKELSARNFRYFWFTYFLNKNDVVFIAHNKNDKIENLILKTVKGCGINGLSSIPFKRKLGSGCLLRPFLHISRNTINNYIKQLMLNWFEDKSNFNLNFDRNYLRHHIIPKIKNRWPDYSLSLNKCIEKCKEANYLLNEFSKEVFKVIGYNSKKIYIKTLIKLSYYKLRLLINFCLNSIGNNNTSNKKITELINQIITANYSCSILVRFKTITARIWKGSLYFTNNYKNKPENIFLSWDLGCVNKINKINIKYFKIKGGEKIIRYGKIKRIKSLLQKLSIPPWERKTFIIVYYNDKPVAALNTTFSLVSDHWSAKIKIKYPFK</sequence>
<keyword evidence="3 8" id="KW-0436">Ligase</keyword>
<dbReference type="EMBL" id="CP007563">
    <property type="protein sequence ID" value="AJF24110.1"/>
    <property type="molecule type" value="Genomic_DNA"/>
</dbReference>
<dbReference type="Proteomes" id="UP000031624">
    <property type="component" value="Chromosome"/>
</dbReference>
<dbReference type="InterPro" id="IPR011063">
    <property type="entry name" value="TilS/TtcA_N"/>
</dbReference>
<organism evidence="11 12">
    <name type="scientific">Candidatus Portiera aleyrodidarum MED</name>
    <name type="common">Bemisia tabaci</name>
    <dbReference type="NCBI Taxonomy" id="1163752"/>
    <lineage>
        <taxon>Bacteria</taxon>
        <taxon>Pseudomonadati</taxon>
        <taxon>Pseudomonadota</taxon>
        <taxon>Gammaproteobacteria</taxon>
        <taxon>Candidatus Johnevansiales</taxon>
        <taxon>Candidatus Johnevansiaceae</taxon>
        <taxon>Candidatus Portiera</taxon>
    </lineage>
</organism>